<dbReference type="Gene3D" id="3.30.160.60">
    <property type="entry name" value="Classic Zinc Finger"/>
    <property type="match status" value="1"/>
</dbReference>
<evidence type="ECO:0000256" key="1">
    <source>
        <dbReference type="SAM" id="MobiDB-lite"/>
    </source>
</evidence>
<proteinExistence type="predicted"/>
<dbReference type="Gene3D" id="1.10.20.10">
    <property type="entry name" value="Histone, subunit A"/>
    <property type="match status" value="1"/>
</dbReference>
<feature type="domain" description="C2H2-type" evidence="2">
    <location>
        <begin position="141"/>
        <end position="166"/>
    </location>
</feature>
<accession>A0A8H3D227</accession>
<evidence type="ECO:0000313" key="3">
    <source>
        <dbReference type="EMBL" id="CAE6506237.1"/>
    </source>
</evidence>
<sequence length="808" mass="89772">MIMEVVIPVRKKKGKVAAAEPTSSMIDLTSDTGTERDEDLGLDLDELVHDIHDDARAEQEHDLKMLRRRLRPHMCEWIGCIGPPVLSSIELLGVHMNRHHLNCKDSDTGYYMCRWANCMLHFKNQRRLWSHISEKHVRHPLHCPYQDCDRTTSERYRMVVHVNRAHRGNPDAELRVFAQPEDFPPGRADPEEGLVLRPDAFPEGVPYFRIMGMALRYEIVPAQIPAQRHARIGPIILRNISAPTGFVSVPRQTNNRAPERPVLASPMIARPQVRLGTVPPDALGEELEREAGPPPNKSPVRRTMMVKGIKVAESSGKAKANPSPARSHITITSDESSPEPKNRRRHASFVHSPILSIFPSFCDDTMSDRAPAYVSARSADEILSSIRPTRIKSESLRSLNIFLDELLWLILQAARSLATNRLKAGLLQVMPSAVGKDAVLEAEVELRAYRQRSPHLSPEEPGIKHTEFPLQPTFELLRQKCEAYCTLGDLEENVAVESALQEKMLSAGPFAPKAEQVVPAALYLTAILEHICEHVLNNVGQVVARDSSRATAYSLDVYTALCEDTAIFPLFKTMKVHGQIETQSRAFRPSHRGSSSISGGLRTQSFSRIKPNEEEARKMSIPTSPTVMPTATSPTNTSSLLFGRRPSADAVLATSQQVTRSPSAHTQSGSSKSSLERTRSSLERITGKKSLERSNSTRLRDKSRAIKLFGKGSGRNSSEDGPSSHMAPFPSVSVKEVHDEQLSSELDGIRGTMIQQGLNPESDAGDESDGPFAQDFDELMRSGATMKVSLTPDRLKTFEASRFDKFFS</sequence>
<dbReference type="EMBL" id="CAJMWZ010005423">
    <property type="protein sequence ID" value="CAE6506237.1"/>
    <property type="molecule type" value="Genomic_DNA"/>
</dbReference>
<protein>
    <recommendedName>
        <fullName evidence="2">C2H2-type domain-containing protein</fullName>
    </recommendedName>
</protein>
<feature type="compositionally biased region" description="Polar residues" evidence="1">
    <location>
        <begin position="621"/>
        <end position="640"/>
    </location>
</feature>
<dbReference type="InterPro" id="IPR036236">
    <property type="entry name" value="Znf_C2H2_sf"/>
</dbReference>
<feature type="compositionally biased region" description="Basic and acidic residues" evidence="1">
    <location>
        <begin position="674"/>
        <end position="692"/>
    </location>
</feature>
<dbReference type="SMART" id="SM00355">
    <property type="entry name" value="ZnF_C2H2"/>
    <property type="match status" value="3"/>
</dbReference>
<name>A0A8H3D227_9AGAM</name>
<dbReference type="InterPro" id="IPR013087">
    <property type="entry name" value="Znf_C2H2_type"/>
</dbReference>
<feature type="domain" description="C2H2-type" evidence="2">
    <location>
        <begin position="73"/>
        <end position="99"/>
    </location>
</feature>
<dbReference type="AlphaFoldDB" id="A0A8H3D227"/>
<evidence type="ECO:0000313" key="4">
    <source>
        <dbReference type="Proteomes" id="UP000663850"/>
    </source>
</evidence>
<feature type="region of interest" description="Disordered" evidence="1">
    <location>
        <begin position="582"/>
        <end position="729"/>
    </location>
</feature>
<reference evidence="3" key="1">
    <citation type="submission" date="2021-01" db="EMBL/GenBank/DDBJ databases">
        <authorList>
            <person name="Kaushik A."/>
        </authorList>
    </citation>
    <scope>NUCLEOTIDE SEQUENCE</scope>
    <source>
        <strain evidence="3">Type strain: AG8-Rh-89/</strain>
    </source>
</reference>
<dbReference type="InterPro" id="IPR009072">
    <property type="entry name" value="Histone-fold"/>
</dbReference>
<feature type="compositionally biased region" description="Polar residues" evidence="1">
    <location>
        <begin position="592"/>
        <end position="607"/>
    </location>
</feature>
<feature type="compositionally biased region" description="Polar residues" evidence="1">
    <location>
        <begin position="653"/>
        <end position="667"/>
    </location>
</feature>
<evidence type="ECO:0000259" key="2">
    <source>
        <dbReference type="SMART" id="SM00355"/>
    </source>
</evidence>
<comment type="caution">
    <text evidence="3">The sequence shown here is derived from an EMBL/GenBank/DDBJ whole genome shotgun (WGS) entry which is preliminary data.</text>
</comment>
<dbReference type="Proteomes" id="UP000663850">
    <property type="component" value="Unassembled WGS sequence"/>
</dbReference>
<gene>
    <name evidence="3" type="ORF">RDB_LOCUS101729</name>
</gene>
<dbReference type="SUPFAM" id="SSF57667">
    <property type="entry name" value="beta-beta-alpha zinc fingers"/>
    <property type="match status" value="1"/>
</dbReference>
<feature type="region of interest" description="Disordered" evidence="1">
    <location>
        <begin position="313"/>
        <end position="344"/>
    </location>
</feature>
<organism evidence="3 4">
    <name type="scientific">Rhizoctonia solani</name>
    <dbReference type="NCBI Taxonomy" id="456999"/>
    <lineage>
        <taxon>Eukaryota</taxon>
        <taxon>Fungi</taxon>
        <taxon>Dikarya</taxon>
        <taxon>Basidiomycota</taxon>
        <taxon>Agaricomycotina</taxon>
        <taxon>Agaricomycetes</taxon>
        <taxon>Cantharellales</taxon>
        <taxon>Ceratobasidiaceae</taxon>
        <taxon>Rhizoctonia</taxon>
    </lineage>
</organism>
<dbReference type="GO" id="GO:0046982">
    <property type="term" value="F:protein heterodimerization activity"/>
    <property type="evidence" value="ECO:0007669"/>
    <property type="project" value="InterPro"/>
</dbReference>
<feature type="domain" description="C2H2-type" evidence="2">
    <location>
        <begin position="111"/>
        <end position="136"/>
    </location>
</feature>